<feature type="binding site" evidence="3">
    <location>
        <position position="8"/>
    </location>
    <ligand>
        <name>a divalent metal cation</name>
        <dbReference type="ChEBI" id="CHEBI:60240"/>
        <label>1</label>
    </ligand>
</feature>
<dbReference type="NCBIfam" id="TIGR00010">
    <property type="entry name" value="YchF/TatD family DNA exonuclease"/>
    <property type="match status" value="1"/>
</dbReference>
<sequence>MLFDTHTHINVDKFKGEENEIIKRAHENGVDQMAIVGFDYPTIDKALELTHTHDRLYAIIGWHPTEAGTYSDEVEAYLIDRLSDETVVAMGEMGLDYYWDTAPKSVQQDVFRRQVRVAKELNLPISIHNREATEDTYKVLKEEHAGDTGGIMHSFNLDTYWMEKFLDIGMHISLSGVVTFKNAPEVKEVARHVPADKLLVETDAPYLAPMPNRGKRNEPAYVRYVAEEIASLRQIPFEEVARLTTENARDLFKLKG</sequence>
<dbReference type="STRING" id="426702.SAMN04488099_11638"/>
<organism evidence="4 5">
    <name type="scientific">Alkalibacterium pelagium</name>
    <dbReference type="NCBI Taxonomy" id="426702"/>
    <lineage>
        <taxon>Bacteria</taxon>
        <taxon>Bacillati</taxon>
        <taxon>Bacillota</taxon>
        <taxon>Bacilli</taxon>
        <taxon>Lactobacillales</taxon>
        <taxon>Carnobacteriaceae</taxon>
        <taxon>Alkalibacterium</taxon>
    </lineage>
</organism>
<dbReference type="PROSITE" id="PS01091">
    <property type="entry name" value="TATD_3"/>
    <property type="match status" value="1"/>
</dbReference>
<dbReference type="PANTHER" id="PTHR46124">
    <property type="entry name" value="D-AMINOACYL-TRNA DEACYLASE"/>
    <property type="match status" value="1"/>
</dbReference>
<dbReference type="GO" id="GO:0004536">
    <property type="term" value="F:DNA nuclease activity"/>
    <property type="evidence" value="ECO:0007669"/>
    <property type="project" value="InterPro"/>
</dbReference>
<evidence type="ECO:0000256" key="1">
    <source>
        <dbReference type="ARBA" id="ARBA00022723"/>
    </source>
</evidence>
<dbReference type="InterPro" id="IPR001130">
    <property type="entry name" value="TatD-like"/>
</dbReference>
<dbReference type="FunFam" id="3.20.20.140:FF:000005">
    <property type="entry name" value="TatD family hydrolase"/>
    <property type="match status" value="1"/>
</dbReference>
<gene>
    <name evidence="4" type="ORF">SAMN04488099_11638</name>
</gene>
<feature type="binding site" evidence="3">
    <location>
        <position position="6"/>
    </location>
    <ligand>
        <name>a divalent metal cation</name>
        <dbReference type="ChEBI" id="CHEBI:60240"/>
        <label>1</label>
    </ligand>
</feature>
<dbReference type="InterPro" id="IPR032466">
    <property type="entry name" value="Metal_Hydrolase"/>
</dbReference>
<evidence type="ECO:0000313" key="5">
    <source>
        <dbReference type="Proteomes" id="UP000199081"/>
    </source>
</evidence>
<dbReference type="Proteomes" id="UP000199081">
    <property type="component" value="Unassembled WGS sequence"/>
</dbReference>
<dbReference type="PIRSF" id="PIRSF005902">
    <property type="entry name" value="DNase_TatD"/>
    <property type="match status" value="1"/>
</dbReference>
<dbReference type="PROSITE" id="PS01137">
    <property type="entry name" value="TATD_1"/>
    <property type="match status" value="1"/>
</dbReference>
<keyword evidence="2" id="KW-0378">Hydrolase</keyword>
<dbReference type="OrthoDB" id="9810005at2"/>
<feature type="binding site" evidence="3">
    <location>
        <position position="203"/>
    </location>
    <ligand>
        <name>a divalent metal cation</name>
        <dbReference type="ChEBI" id="CHEBI:60240"/>
        <label>1</label>
    </ligand>
</feature>
<accession>A0A1H7NX17</accession>
<keyword evidence="1 3" id="KW-0479">Metal-binding</keyword>
<keyword evidence="5" id="KW-1185">Reference proteome</keyword>
<evidence type="ECO:0000313" key="4">
    <source>
        <dbReference type="EMBL" id="SEL28123.1"/>
    </source>
</evidence>
<dbReference type="PROSITE" id="PS01090">
    <property type="entry name" value="TATD_2"/>
    <property type="match status" value="1"/>
</dbReference>
<feature type="binding site" evidence="3">
    <location>
        <position position="128"/>
    </location>
    <ligand>
        <name>a divalent metal cation</name>
        <dbReference type="ChEBI" id="CHEBI:60240"/>
        <label>2</label>
    </ligand>
</feature>
<dbReference type="GO" id="GO:0046872">
    <property type="term" value="F:metal ion binding"/>
    <property type="evidence" value="ECO:0007669"/>
    <property type="project" value="UniProtKB-KW"/>
</dbReference>
<name>A0A1H7NX17_9LACT</name>
<evidence type="ECO:0000256" key="2">
    <source>
        <dbReference type="ARBA" id="ARBA00022801"/>
    </source>
</evidence>
<dbReference type="GO" id="GO:0005829">
    <property type="term" value="C:cytosol"/>
    <property type="evidence" value="ECO:0007669"/>
    <property type="project" value="TreeGrafter"/>
</dbReference>
<dbReference type="InterPro" id="IPR018228">
    <property type="entry name" value="DNase_TatD-rel_CS"/>
</dbReference>
<protein>
    <submittedName>
        <fullName evidence="4">TatD DNase family protein</fullName>
    </submittedName>
</protein>
<reference evidence="5" key="1">
    <citation type="submission" date="2016-10" db="EMBL/GenBank/DDBJ databases">
        <authorList>
            <person name="Varghese N."/>
            <person name="Submissions S."/>
        </authorList>
    </citation>
    <scope>NUCLEOTIDE SEQUENCE [LARGE SCALE GENOMIC DNA]</scope>
    <source>
        <strain evidence="5">DSM 19183</strain>
    </source>
</reference>
<dbReference type="RefSeq" id="WP_091482748.1">
    <property type="nucleotide sequence ID" value="NZ_BJYC01000019.1"/>
</dbReference>
<dbReference type="EMBL" id="FNZU01000016">
    <property type="protein sequence ID" value="SEL28123.1"/>
    <property type="molecule type" value="Genomic_DNA"/>
</dbReference>
<dbReference type="GO" id="GO:0016788">
    <property type="term" value="F:hydrolase activity, acting on ester bonds"/>
    <property type="evidence" value="ECO:0007669"/>
    <property type="project" value="InterPro"/>
</dbReference>
<evidence type="ECO:0000256" key="3">
    <source>
        <dbReference type="PIRSR" id="PIRSR005902-1"/>
    </source>
</evidence>
<proteinExistence type="predicted"/>
<dbReference type="SUPFAM" id="SSF51556">
    <property type="entry name" value="Metallo-dependent hydrolases"/>
    <property type="match status" value="1"/>
</dbReference>
<feature type="binding site" evidence="3">
    <location>
        <position position="92"/>
    </location>
    <ligand>
        <name>a divalent metal cation</name>
        <dbReference type="ChEBI" id="CHEBI:60240"/>
        <label>1</label>
    </ligand>
</feature>
<dbReference type="AlphaFoldDB" id="A0A1H7NX17"/>
<dbReference type="Gene3D" id="3.20.20.140">
    <property type="entry name" value="Metal-dependent hydrolases"/>
    <property type="match status" value="1"/>
</dbReference>
<dbReference type="Pfam" id="PF01026">
    <property type="entry name" value="TatD_DNase"/>
    <property type="match status" value="1"/>
</dbReference>
<dbReference type="PANTHER" id="PTHR46124:SF2">
    <property type="entry name" value="D-AMINOACYL-TRNA DEACYLASE"/>
    <property type="match status" value="1"/>
</dbReference>
<dbReference type="InterPro" id="IPR015991">
    <property type="entry name" value="TatD/YcfH-like"/>
</dbReference>
<feature type="binding site" evidence="3">
    <location>
        <position position="153"/>
    </location>
    <ligand>
        <name>a divalent metal cation</name>
        <dbReference type="ChEBI" id="CHEBI:60240"/>
        <label>2</label>
    </ligand>
</feature>
<dbReference type="CDD" id="cd01310">
    <property type="entry name" value="TatD_DNAse"/>
    <property type="match status" value="1"/>
</dbReference>